<organism evidence="1 2">
    <name type="scientific">Azorhizobium caulinodans (strain ATCC 43989 / DSM 5975 / JCM 20966 / LMG 6465 / NBRC 14845 / NCIMB 13405 / ORS 571)</name>
    <dbReference type="NCBI Taxonomy" id="438753"/>
    <lineage>
        <taxon>Bacteria</taxon>
        <taxon>Pseudomonadati</taxon>
        <taxon>Pseudomonadota</taxon>
        <taxon>Alphaproteobacteria</taxon>
        <taxon>Hyphomicrobiales</taxon>
        <taxon>Xanthobacteraceae</taxon>
        <taxon>Azorhizobium</taxon>
    </lineage>
</organism>
<reference evidence="1 2" key="6">
    <citation type="journal article" date="2011" name="Appl. Environ. Microbiol.">
        <title>Involvement of the azorhizobial chromosome partition gene (parA) in the onset of bacteroid differentiation during Sesbania rostrata stem nodule development.</title>
        <authorList>
            <person name="Liu CT."/>
            <person name="Lee KB."/>
            <person name="Wang YS."/>
            <person name="Peng MH."/>
            <person name="Lee KT."/>
            <person name="Suzuki S."/>
            <person name="Suzuki T."/>
            <person name="Oyaizu H."/>
        </authorList>
    </citation>
    <scope>NUCLEOTIDE SEQUENCE [LARGE SCALE GENOMIC DNA]</scope>
    <source>
        <strain evidence="2">ATCC 43989 / DSM 5975 / JCM 20966 / LMG 6465 / NBRC 14845 / NCIMB 13405 / ORS 571</strain>
    </source>
</reference>
<dbReference type="Pfam" id="PF00300">
    <property type="entry name" value="His_Phos_1"/>
    <property type="match status" value="1"/>
</dbReference>
<name>A8HXT6_AZOC5</name>
<reference evidence="1 2" key="3">
    <citation type="journal article" date="2008" name="BMC Genomics">
        <title>The genome of the versatile nitrogen fixer Azorhizobium caulinodans ORS571.</title>
        <authorList>
            <person name="Lee KB."/>
            <person name="Backer P.D."/>
            <person name="Aono T."/>
            <person name="Liu CT."/>
            <person name="Suzuki S."/>
            <person name="Suzuki T."/>
            <person name="Kaneko T."/>
            <person name="Yamada M."/>
            <person name="Tabata S."/>
            <person name="Kupfer D.M."/>
            <person name="Najar F.Z."/>
            <person name="Wiley G.B."/>
            <person name="Roe B."/>
            <person name="Binnewies T.T."/>
            <person name="Ussery D.W."/>
            <person name="D'Haeze W."/>
            <person name="Herder J.D."/>
            <person name="Gevers D."/>
            <person name="Vereecke D."/>
            <person name="Holsters M."/>
            <person name="Oyaizu H."/>
        </authorList>
    </citation>
    <scope>NUCLEOTIDE SEQUENCE [LARGE SCALE GENOMIC DNA]</scope>
    <source>
        <strain evidence="2">ATCC 43989 / DSM 5975 / JCM 20966 / LMG 6465 / NBRC 14845 / NCIMB 13405 / ORS 571</strain>
    </source>
</reference>
<dbReference type="SUPFAM" id="SSF53254">
    <property type="entry name" value="Phosphoglycerate mutase-like"/>
    <property type="match status" value="1"/>
</dbReference>
<dbReference type="AlphaFoldDB" id="A8HXT6"/>
<dbReference type="KEGG" id="azc:AZC_1538"/>
<dbReference type="HOGENOM" id="CLU_033323_6_0_5"/>
<dbReference type="RefSeq" id="WP_012170066.1">
    <property type="nucleotide sequence ID" value="NC_009937.1"/>
</dbReference>
<dbReference type="STRING" id="438753.AZC_1538"/>
<dbReference type="eggNOG" id="COG0406">
    <property type="taxonomic scope" value="Bacteria"/>
</dbReference>
<accession>A8HXT6</accession>
<dbReference type="Gene3D" id="3.40.50.1240">
    <property type="entry name" value="Phosphoglycerate mutase-like"/>
    <property type="match status" value="1"/>
</dbReference>
<reference evidence="1 2" key="4">
    <citation type="journal article" date="2009" name="Appl. Environ. Microbiol.">
        <title>Comparative genome-wide transcriptional profiling of Azorhizobium caulinodans ORS571 grown under free-living and symbiotic conditions.</title>
        <authorList>
            <person name="Tsukada S."/>
            <person name="Aono T."/>
            <person name="Akiba N."/>
            <person name="Lee KB."/>
            <person name="Liu CT."/>
            <person name="Toyazaki H."/>
            <person name="Oyaizu H."/>
        </authorList>
    </citation>
    <scope>NUCLEOTIDE SEQUENCE [LARGE SCALE GENOMIC DNA]</scope>
    <source>
        <strain evidence="2">ATCC 43989 / DSM 5975 / JCM 20966 / LMG 6465 / NBRC 14845 / NCIMB 13405 / ORS 571</strain>
    </source>
</reference>
<dbReference type="Proteomes" id="UP000000270">
    <property type="component" value="Chromosome"/>
</dbReference>
<reference evidence="1 2" key="5">
    <citation type="journal article" date="2010" name="Appl. Environ. Microbiol.">
        <title>phrR-like gene praR of Azorhizobium caulinodans ORS571 is essential for symbiosis with Sesbania rostrata and is involved in expression of reb genes.</title>
        <authorList>
            <person name="Akiba N."/>
            <person name="Aono T."/>
            <person name="Toyazaki H."/>
            <person name="Sato S."/>
            <person name="Oyaizu H."/>
        </authorList>
    </citation>
    <scope>NUCLEOTIDE SEQUENCE [LARGE SCALE GENOMIC DNA]</scope>
    <source>
        <strain evidence="2">ATCC 43989 / DSM 5975 / JCM 20966 / LMG 6465 / NBRC 14845 / NCIMB 13405 / ORS 571</strain>
    </source>
</reference>
<evidence type="ECO:0000313" key="1">
    <source>
        <dbReference type="EMBL" id="BAF87536.1"/>
    </source>
</evidence>
<keyword evidence="2" id="KW-1185">Reference proteome</keyword>
<dbReference type="InterPro" id="IPR013078">
    <property type="entry name" value="His_Pase_superF_clade-1"/>
</dbReference>
<proteinExistence type="predicted"/>
<gene>
    <name evidence="1" type="ordered locus">AZC_1538</name>
</gene>
<reference evidence="1 2" key="1">
    <citation type="journal article" date="2007" name="Appl. Environ. Microbiol.">
        <title>Rhizobial factors required for stem nodule maturation and maintenance in Sesbania rostrata-Azorhizobium caulinodans ORS571 symbiosis.</title>
        <authorList>
            <person name="Suzuki S."/>
            <person name="Aono T."/>
            <person name="Lee KB."/>
            <person name="Suzuki T."/>
            <person name="Liu CT."/>
            <person name="Miwa H."/>
            <person name="Wakao S."/>
            <person name="Iki T."/>
            <person name="Oyaizu H."/>
        </authorList>
    </citation>
    <scope>NUCLEOTIDE SEQUENCE [LARGE SCALE GENOMIC DNA]</scope>
    <source>
        <strain evidence="2">ATCC 43989 / DSM 5975 / JCM 20966 / LMG 6465 / NBRC 14845 / NCIMB 13405 / ORS 571</strain>
    </source>
</reference>
<protein>
    <submittedName>
        <fullName evidence="1">Phosphoglycerate/bisphosphoglycerate mutase</fullName>
    </submittedName>
</protein>
<sequence length="200" mass="21720">MTRRLFLLSHGMTPALRAAAFPADEALEAGALMAARALPSVLPRAHLLRCAPERRTRETAEAAGLAALREERLADWDCGRWRGLGFDALAAAEPAAVSRWRNDPEAAPHGGESLLTLLARLRGWIDDLQRERDSERVLAVTHPAVVRAMVVAALDLPPETFWRLDVRPLTLTELRGGRGAWNLLTFAAPLGRAAAEAGEA</sequence>
<dbReference type="InterPro" id="IPR029033">
    <property type="entry name" value="His_PPase_superfam"/>
</dbReference>
<evidence type="ECO:0000313" key="2">
    <source>
        <dbReference type="Proteomes" id="UP000000270"/>
    </source>
</evidence>
<reference evidence="2" key="2">
    <citation type="submission" date="2007-04" db="EMBL/GenBank/DDBJ databases">
        <title>Complete genome sequence of the nitrogen-fixing bacterium Azorhizobium caulinodans ORS571.</title>
        <authorList>
            <person name="Lee K.B."/>
            <person name="Backer P.D."/>
            <person name="Aono T."/>
            <person name="Liu C.T."/>
            <person name="Suzuki S."/>
            <person name="Suzuki T."/>
            <person name="Kaneko T."/>
            <person name="Yamada M."/>
            <person name="Tabata S."/>
            <person name="Kupfer D.M."/>
            <person name="Najar F.Z."/>
            <person name="Wiley G.B."/>
            <person name="Roe B."/>
            <person name="Binnewies T."/>
            <person name="Ussery D."/>
            <person name="Vereecke D."/>
            <person name="Gevers D."/>
            <person name="Holsters M."/>
            <person name="Oyaizu H."/>
        </authorList>
    </citation>
    <scope>NUCLEOTIDE SEQUENCE [LARGE SCALE GENOMIC DNA]</scope>
    <source>
        <strain evidence="2">ATCC 43989 / DSM 5975 / JCM 20966 / LMG 6465 / NBRC 14845 / NCIMB 13405 / ORS 571</strain>
    </source>
</reference>
<dbReference type="EMBL" id="AP009384">
    <property type="protein sequence ID" value="BAF87536.1"/>
    <property type="molecule type" value="Genomic_DNA"/>
</dbReference>
<dbReference type="SMART" id="SM00855">
    <property type="entry name" value="PGAM"/>
    <property type="match status" value="1"/>
</dbReference>